<sequence>MYSVRLPGARELVGLWEREWCDTDSSTDWQLCCSLSQTPGAAIVRLWQGIIWPTRWPQLVRSDCLHVSSRLYNYTHIAVVVIVVFVSCSQVTDTRRQCTAVNERL</sequence>
<dbReference type="AlphaFoldDB" id="A0ABD0KZ80"/>
<protein>
    <submittedName>
        <fullName evidence="1">Uncharacterized protein</fullName>
    </submittedName>
</protein>
<gene>
    <name evidence="1" type="ORF">BaRGS_00016345</name>
</gene>
<name>A0ABD0KZ80_9CAEN</name>
<reference evidence="1 2" key="1">
    <citation type="journal article" date="2023" name="Sci. Data">
        <title>Genome assembly of the Korean intertidal mud-creeper Batillaria attramentaria.</title>
        <authorList>
            <person name="Patra A.K."/>
            <person name="Ho P.T."/>
            <person name="Jun S."/>
            <person name="Lee S.J."/>
            <person name="Kim Y."/>
            <person name="Won Y.J."/>
        </authorList>
    </citation>
    <scope>NUCLEOTIDE SEQUENCE [LARGE SCALE GENOMIC DNA]</scope>
    <source>
        <strain evidence="1">Wonlab-2016</strain>
    </source>
</reference>
<accession>A0ABD0KZ80</accession>
<evidence type="ECO:0000313" key="2">
    <source>
        <dbReference type="Proteomes" id="UP001519460"/>
    </source>
</evidence>
<organism evidence="1 2">
    <name type="scientific">Batillaria attramentaria</name>
    <dbReference type="NCBI Taxonomy" id="370345"/>
    <lineage>
        <taxon>Eukaryota</taxon>
        <taxon>Metazoa</taxon>
        <taxon>Spiralia</taxon>
        <taxon>Lophotrochozoa</taxon>
        <taxon>Mollusca</taxon>
        <taxon>Gastropoda</taxon>
        <taxon>Caenogastropoda</taxon>
        <taxon>Sorbeoconcha</taxon>
        <taxon>Cerithioidea</taxon>
        <taxon>Batillariidae</taxon>
        <taxon>Batillaria</taxon>
    </lineage>
</organism>
<proteinExistence type="predicted"/>
<evidence type="ECO:0000313" key="1">
    <source>
        <dbReference type="EMBL" id="KAK7492472.1"/>
    </source>
</evidence>
<comment type="caution">
    <text evidence="1">The sequence shown here is derived from an EMBL/GenBank/DDBJ whole genome shotgun (WGS) entry which is preliminary data.</text>
</comment>
<dbReference type="EMBL" id="JACVVK020000103">
    <property type="protein sequence ID" value="KAK7492472.1"/>
    <property type="molecule type" value="Genomic_DNA"/>
</dbReference>
<keyword evidence="2" id="KW-1185">Reference proteome</keyword>
<dbReference type="Proteomes" id="UP001519460">
    <property type="component" value="Unassembled WGS sequence"/>
</dbReference>